<proteinExistence type="predicted"/>
<reference evidence="2" key="1">
    <citation type="submission" date="2023-07" db="EMBL/GenBank/DDBJ databases">
        <authorList>
            <person name="Kim M.K."/>
        </authorList>
    </citation>
    <scope>NUCLEOTIDE SEQUENCE</scope>
    <source>
        <strain evidence="2">M29</strain>
    </source>
</reference>
<dbReference type="Proteomes" id="UP001167796">
    <property type="component" value="Unassembled WGS sequence"/>
</dbReference>
<evidence type="ECO:0000256" key="1">
    <source>
        <dbReference type="SAM" id="SignalP"/>
    </source>
</evidence>
<keyword evidence="3" id="KW-1185">Reference proteome</keyword>
<dbReference type="EMBL" id="JAUQSX010000009">
    <property type="protein sequence ID" value="MDO7848000.1"/>
    <property type="molecule type" value="Genomic_DNA"/>
</dbReference>
<protein>
    <submittedName>
        <fullName evidence="2">DUF6252 family protein</fullName>
    </submittedName>
</protein>
<comment type="caution">
    <text evidence="2">The sequence shown here is derived from an EMBL/GenBank/DDBJ whole genome shotgun (WGS) entry which is preliminary data.</text>
</comment>
<accession>A0ABT9AFU2</accession>
<name>A0ABT9AFU2_9BACT</name>
<dbReference type="InterPro" id="IPR046219">
    <property type="entry name" value="DUF6252"/>
</dbReference>
<feature type="signal peptide" evidence="1">
    <location>
        <begin position="1"/>
        <end position="27"/>
    </location>
</feature>
<gene>
    <name evidence="2" type="ORF">Q5H92_16665</name>
</gene>
<dbReference type="Pfam" id="PF19765">
    <property type="entry name" value="DUF6252"/>
    <property type="match status" value="1"/>
</dbReference>
<feature type="chain" id="PRO_5047296355" evidence="1">
    <location>
        <begin position="28"/>
        <end position="153"/>
    </location>
</feature>
<sequence>MRLFYFSLARVAAVLALSFFVACSSKRDDPAPVPVAFSGMAWKVDYVKTKALSARVQPSGNYLTISGVGSVGTSSMLLYVPNAVGTYALDGTSPAYASYSAAASNTQVFSCTSGTIVVSSISATNVTGSFAFKSANYTGDSRDVTEGVFNVNF</sequence>
<dbReference type="PROSITE" id="PS51257">
    <property type="entry name" value="PROKAR_LIPOPROTEIN"/>
    <property type="match status" value="1"/>
</dbReference>
<dbReference type="RefSeq" id="WP_305012684.1">
    <property type="nucleotide sequence ID" value="NZ_JAUQSX010000009.1"/>
</dbReference>
<evidence type="ECO:0000313" key="2">
    <source>
        <dbReference type="EMBL" id="MDO7848000.1"/>
    </source>
</evidence>
<evidence type="ECO:0000313" key="3">
    <source>
        <dbReference type="Proteomes" id="UP001167796"/>
    </source>
</evidence>
<keyword evidence="1" id="KW-0732">Signal</keyword>
<organism evidence="2 3">
    <name type="scientific">Hymenobacter mellowenesis</name>
    <dbReference type="NCBI Taxonomy" id="3063995"/>
    <lineage>
        <taxon>Bacteria</taxon>
        <taxon>Pseudomonadati</taxon>
        <taxon>Bacteroidota</taxon>
        <taxon>Cytophagia</taxon>
        <taxon>Cytophagales</taxon>
        <taxon>Hymenobacteraceae</taxon>
        <taxon>Hymenobacter</taxon>
    </lineage>
</organism>